<dbReference type="PANTHER" id="PTHR43316:SF3">
    <property type="entry name" value="HALOACID DEHALOGENASE, TYPE II (AFU_ORTHOLOGUE AFUA_2G07750)-RELATED"/>
    <property type="match status" value="1"/>
</dbReference>
<dbReference type="InterPro" id="IPR051540">
    <property type="entry name" value="S-2-haloacid_dehalogenase"/>
</dbReference>
<name>A0A9P8XR08_9PEZI</name>
<proteinExistence type="predicted"/>
<keyword evidence="1" id="KW-0378">Hydrolase</keyword>
<sequence>MINSSQGTAYNPEAVQSALRIAIEQFQQQTLALSSSSTSAIASDPTSPTSITPGPGYYRHSRHSSLAVPQSTRRRKVIAFDLYGTLLSTDSIAHELAKHYGEEVAPGIATLWRRFQLEYTCRITSMGEFKNFQEITRSALGHALIEHSGIKLTAKAASELMRAYDSLHVFLDVELLKDAKEGKTLEEVTEEGEGEYTTRKEVPPPQSLDVRDSAGRSSSRSSASSSSSSSLPEIDAYIFTNGKSEMAMRSMVTSPELSLHTKASERGLFSDPGSIVSADSVQCYKPDPRLYQHLLDVAGVRTEQDKRNVWVISANPFDVVGAKAAGLRAAWIDRAGKGWVDRLDEMRVPSVTATGVGEAIKAILSWN</sequence>
<keyword evidence="4" id="KW-1185">Reference proteome</keyword>
<dbReference type="InterPro" id="IPR036412">
    <property type="entry name" value="HAD-like_sf"/>
</dbReference>
<dbReference type="OrthoDB" id="3256520at2759"/>
<feature type="region of interest" description="Disordered" evidence="2">
    <location>
        <begin position="184"/>
        <end position="230"/>
    </location>
</feature>
<evidence type="ECO:0008006" key="5">
    <source>
        <dbReference type="Google" id="ProtNLM"/>
    </source>
</evidence>
<feature type="compositionally biased region" description="Low complexity" evidence="2">
    <location>
        <begin position="215"/>
        <end position="230"/>
    </location>
</feature>
<accession>A0A9P8XR08</accession>
<dbReference type="GO" id="GO:0016787">
    <property type="term" value="F:hydrolase activity"/>
    <property type="evidence" value="ECO:0007669"/>
    <property type="project" value="UniProtKB-KW"/>
</dbReference>
<dbReference type="Gene3D" id="1.10.150.240">
    <property type="entry name" value="Putative phosphatase, domain 2"/>
    <property type="match status" value="1"/>
</dbReference>
<dbReference type="GeneID" id="70185429"/>
<dbReference type="PANTHER" id="PTHR43316">
    <property type="entry name" value="HYDROLASE, HALOACID DELAHOGENASE-RELATED"/>
    <property type="match status" value="1"/>
</dbReference>
<dbReference type="EMBL" id="JAGTJQ010000014">
    <property type="protein sequence ID" value="KAH7012510.1"/>
    <property type="molecule type" value="Genomic_DNA"/>
</dbReference>
<evidence type="ECO:0000313" key="3">
    <source>
        <dbReference type="EMBL" id="KAH7012510.1"/>
    </source>
</evidence>
<dbReference type="InterPro" id="IPR023198">
    <property type="entry name" value="PGP-like_dom2"/>
</dbReference>
<dbReference type="SUPFAM" id="SSF56784">
    <property type="entry name" value="HAD-like"/>
    <property type="match status" value="1"/>
</dbReference>
<dbReference type="Proteomes" id="UP000756346">
    <property type="component" value="Unassembled WGS sequence"/>
</dbReference>
<evidence type="ECO:0000313" key="4">
    <source>
        <dbReference type="Proteomes" id="UP000756346"/>
    </source>
</evidence>
<organism evidence="3 4">
    <name type="scientific">Microdochium trichocladiopsis</name>
    <dbReference type="NCBI Taxonomy" id="1682393"/>
    <lineage>
        <taxon>Eukaryota</taxon>
        <taxon>Fungi</taxon>
        <taxon>Dikarya</taxon>
        <taxon>Ascomycota</taxon>
        <taxon>Pezizomycotina</taxon>
        <taxon>Sordariomycetes</taxon>
        <taxon>Xylariomycetidae</taxon>
        <taxon>Xylariales</taxon>
        <taxon>Microdochiaceae</taxon>
        <taxon>Microdochium</taxon>
    </lineage>
</organism>
<dbReference type="InterPro" id="IPR023214">
    <property type="entry name" value="HAD_sf"/>
</dbReference>
<dbReference type="Gene3D" id="3.40.50.1000">
    <property type="entry name" value="HAD superfamily/HAD-like"/>
    <property type="match status" value="1"/>
</dbReference>
<dbReference type="AlphaFoldDB" id="A0A9P8XR08"/>
<reference evidence="3" key="1">
    <citation type="journal article" date="2021" name="Nat. Commun.">
        <title>Genetic determinants of endophytism in the Arabidopsis root mycobiome.</title>
        <authorList>
            <person name="Mesny F."/>
            <person name="Miyauchi S."/>
            <person name="Thiergart T."/>
            <person name="Pickel B."/>
            <person name="Atanasova L."/>
            <person name="Karlsson M."/>
            <person name="Huettel B."/>
            <person name="Barry K.W."/>
            <person name="Haridas S."/>
            <person name="Chen C."/>
            <person name="Bauer D."/>
            <person name="Andreopoulos W."/>
            <person name="Pangilinan J."/>
            <person name="LaButti K."/>
            <person name="Riley R."/>
            <person name="Lipzen A."/>
            <person name="Clum A."/>
            <person name="Drula E."/>
            <person name="Henrissat B."/>
            <person name="Kohler A."/>
            <person name="Grigoriev I.V."/>
            <person name="Martin F.M."/>
            <person name="Hacquard S."/>
        </authorList>
    </citation>
    <scope>NUCLEOTIDE SEQUENCE</scope>
    <source>
        <strain evidence="3">MPI-CAGE-CH-0230</strain>
    </source>
</reference>
<feature type="compositionally biased region" description="Low complexity" evidence="2">
    <location>
        <begin position="37"/>
        <end position="53"/>
    </location>
</feature>
<feature type="region of interest" description="Disordered" evidence="2">
    <location>
        <begin position="37"/>
        <end position="70"/>
    </location>
</feature>
<comment type="caution">
    <text evidence="3">The sequence shown here is derived from an EMBL/GenBank/DDBJ whole genome shotgun (WGS) entry which is preliminary data.</text>
</comment>
<evidence type="ECO:0000256" key="1">
    <source>
        <dbReference type="ARBA" id="ARBA00022801"/>
    </source>
</evidence>
<protein>
    <recommendedName>
        <fullName evidence="5">HAD-like domain-containing protein</fullName>
    </recommendedName>
</protein>
<evidence type="ECO:0000256" key="2">
    <source>
        <dbReference type="SAM" id="MobiDB-lite"/>
    </source>
</evidence>
<gene>
    <name evidence="3" type="ORF">B0I36DRAFT_339504</name>
</gene>
<dbReference type="RefSeq" id="XP_046004775.1">
    <property type="nucleotide sequence ID" value="XM_046155883.1"/>
</dbReference>